<name>A0A2T5H0Q6_9RHOB</name>
<comment type="caution">
    <text evidence="2">The sequence shown here is derived from an EMBL/GenBank/DDBJ whole genome shotgun (WGS) entry which is preliminary data.</text>
</comment>
<keyword evidence="2" id="KW-0540">Nuclease</keyword>
<dbReference type="GO" id="GO:0004519">
    <property type="term" value="F:endonuclease activity"/>
    <property type="evidence" value="ECO:0007669"/>
    <property type="project" value="UniProtKB-KW"/>
</dbReference>
<keyword evidence="2" id="KW-0255">Endonuclease</keyword>
<gene>
    <name evidence="2" type="ORF">C8N42_1341</name>
</gene>
<proteinExistence type="predicted"/>
<dbReference type="Proteomes" id="UP000244077">
    <property type="component" value="Unassembled WGS sequence"/>
</dbReference>
<sequence length="120" mass="13398">MINTDKAPTYGAALAELKQEGKCASDVQHRQVKYLNNVVEADHGKLKQLIKPVRGFKTMKTAYATIKGFEVMRALRKGQGRAYNLTRDPIGEKRMIERAFGVGPCVMAETMAWLEKQLAA</sequence>
<organism evidence="2 3">
    <name type="scientific">Celeribacter persicus</name>
    <dbReference type="NCBI Taxonomy" id="1651082"/>
    <lineage>
        <taxon>Bacteria</taxon>
        <taxon>Pseudomonadati</taxon>
        <taxon>Pseudomonadota</taxon>
        <taxon>Alphaproteobacteria</taxon>
        <taxon>Rhodobacterales</taxon>
        <taxon>Roseobacteraceae</taxon>
        <taxon>Celeribacter</taxon>
    </lineage>
</organism>
<accession>A0A2T5H0Q6</accession>
<protein>
    <submittedName>
        <fullName evidence="2">DDE superfamily endonuclease</fullName>
    </submittedName>
</protein>
<feature type="domain" description="DDE" evidence="1">
    <location>
        <begin position="2"/>
        <end position="79"/>
    </location>
</feature>
<dbReference type="InterPro" id="IPR032874">
    <property type="entry name" value="DDE_dom"/>
</dbReference>
<keyword evidence="3" id="KW-1185">Reference proteome</keyword>
<evidence type="ECO:0000313" key="2">
    <source>
        <dbReference type="EMBL" id="PTQ65129.1"/>
    </source>
</evidence>
<keyword evidence="2" id="KW-0378">Hydrolase</keyword>
<reference evidence="2 3" key="1">
    <citation type="submission" date="2018-04" db="EMBL/GenBank/DDBJ databases">
        <title>Genomic Encyclopedia of Archaeal and Bacterial Type Strains, Phase II (KMG-II): from individual species to whole genera.</title>
        <authorList>
            <person name="Goeker M."/>
        </authorList>
    </citation>
    <scope>NUCLEOTIDE SEQUENCE [LARGE SCALE GENOMIC DNA]</scope>
    <source>
        <strain evidence="2 3">DSM 100434</strain>
    </source>
</reference>
<dbReference type="Pfam" id="PF13610">
    <property type="entry name" value="DDE_Tnp_IS240"/>
    <property type="match status" value="1"/>
</dbReference>
<dbReference type="AlphaFoldDB" id="A0A2T5H0Q6"/>
<evidence type="ECO:0000259" key="1">
    <source>
        <dbReference type="Pfam" id="PF13610"/>
    </source>
</evidence>
<evidence type="ECO:0000313" key="3">
    <source>
        <dbReference type="Proteomes" id="UP000244077"/>
    </source>
</evidence>
<dbReference type="EMBL" id="QAOH01000034">
    <property type="protein sequence ID" value="PTQ65129.1"/>
    <property type="molecule type" value="Genomic_DNA"/>
</dbReference>